<accession>A0A6A4J6L4</accession>
<dbReference type="EMBL" id="WIXP02000015">
    <property type="protein sequence ID" value="KAF6199361.1"/>
    <property type="molecule type" value="Genomic_DNA"/>
</dbReference>
<organism evidence="1 2">
    <name type="scientific">Apolygus lucorum</name>
    <name type="common">Small green plant bug</name>
    <name type="synonym">Lygocoris lucorum</name>
    <dbReference type="NCBI Taxonomy" id="248454"/>
    <lineage>
        <taxon>Eukaryota</taxon>
        <taxon>Metazoa</taxon>
        <taxon>Ecdysozoa</taxon>
        <taxon>Arthropoda</taxon>
        <taxon>Hexapoda</taxon>
        <taxon>Insecta</taxon>
        <taxon>Pterygota</taxon>
        <taxon>Neoptera</taxon>
        <taxon>Paraneoptera</taxon>
        <taxon>Hemiptera</taxon>
        <taxon>Heteroptera</taxon>
        <taxon>Panheteroptera</taxon>
        <taxon>Cimicomorpha</taxon>
        <taxon>Miridae</taxon>
        <taxon>Mirini</taxon>
        <taxon>Apolygus</taxon>
    </lineage>
</organism>
<comment type="caution">
    <text evidence="1">The sequence shown here is derived from an EMBL/GenBank/DDBJ whole genome shotgun (WGS) entry which is preliminary data.</text>
</comment>
<dbReference type="Proteomes" id="UP000466442">
    <property type="component" value="Unassembled WGS sequence"/>
</dbReference>
<protein>
    <submittedName>
        <fullName evidence="1">Uncharacterized protein</fullName>
    </submittedName>
</protein>
<proteinExistence type="predicted"/>
<evidence type="ECO:0000313" key="2">
    <source>
        <dbReference type="Proteomes" id="UP000466442"/>
    </source>
</evidence>
<sequence>MRSHLIKGLLLLSCIFVLSESRAVNKKEKHYLIKTVSEWDKAPEAVKIVEGTVTRKHGTKKYKFVYKADDGSCCEAVLNVKKSGTGHYTWECKTTEKLDDESDEHYKMRRRHLRKNKKPTEMKGSGEL</sequence>
<name>A0A6A4J6L4_APOLU</name>
<dbReference type="AlphaFoldDB" id="A0A6A4J6L4"/>
<keyword evidence="2" id="KW-1185">Reference proteome</keyword>
<reference evidence="1" key="1">
    <citation type="journal article" date="2021" name="Mol. Ecol. Resour.">
        <title>Apolygus lucorum genome provides insights into omnivorousness and mesophyll feeding.</title>
        <authorList>
            <person name="Liu Y."/>
            <person name="Liu H."/>
            <person name="Wang H."/>
            <person name="Huang T."/>
            <person name="Liu B."/>
            <person name="Yang B."/>
            <person name="Yin L."/>
            <person name="Li B."/>
            <person name="Zhang Y."/>
            <person name="Zhang S."/>
            <person name="Jiang F."/>
            <person name="Zhang X."/>
            <person name="Ren Y."/>
            <person name="Wang B."/>
            <person name="Wang S."/>
            <person name="Lu Y."/>
            <person name="Wu K."/>
            <person name="Fan W."/>
            <person name="Wang G."/>
        </authorList>
    </citation>
    <scope>NUCLEOTIDE SEQUENCE</scope>
    <source>
        <strain evidence="1">12Hb</strain>
    </source>
</reference>
<evidence type="ECO:0000313" key="1">
    <source>
        <dbReference type="EMBL" id="KAF6199361.1"/>
    </source>
</evidence>
<gene>
    <name evidence="1" type="ORF">GE061_007387</name>
</gene>